<reference evidence="2" key="1">
    <citation type="journal article" date="2019" name="Int. J. Syst. Evol. Microbiol.">
        <title>The Global Catalogue of Microorganisms (GCM) 10K type strain sequencing project: providing services to taxonomists for standard genome sequencing and annotation.</title>
        <authorList>
            <consortium name="The Broad Institute Genomics Platform"/>
            <consortium name="The Broad Institute Genome Sequencing Center for Infectious Disease"/>
            <person name="Wu L."/>
            <person name="Ma J."/>
        </authorList>
    </citation>
    <scope>NUCLEOTIDE SEQUENCE [LARGE SCALE GENOMIC DNA]</scope>
    <source>
        <strain evidence="2">KCTC 12907</strain>
    </source>
</reference>
<dbReference type="Pfam" id="PF13030">
    <property type="entry name" value="DUF3891"/>
    <property type="match status" value="1"/>
</dbReference>
<evidence type="ECO:0000313" key="1">
    <source>
        <dbReference type="EMBL" id="MFC7148247.1"/>
    </source>
</evidence>
<organism evidence="1 2">
    <name type="scientific">Cohnella cellulosilytica</name>
    <dbReference type="NCBI Taxonomy" id="986710"/>
    <lineage>
        <taxon>Bacteria</taxon>
        <taxon>Bacillati</taxon>
        <taxon>Bacillota</taxon>
        <taxon>Bacilli</taxon>
        <taxon>Bacillales</taxon>
        <taxon>Paenibacillaceae</taxon>
        <taxon>Cohnella</taxon>
    </lineage>
</organism>
<comment type="caution">
    <text evidence="1">The sequence shown here is derived from an EMBL/GenBank/DDBJ whole genome shotgun (WGS) entry which is preliminary data.</text>
</comment>
<keyword evidence="2" id="KW-1185">Reference proteome</keyword>
<accession>A0ABW2F7S9</accession>
<dbReference type="InterPro" id="IPR024992">
    <property type="entry name" value="DUF3891"/>
</dbReference>
<dbReference type="Proteomes" id="UP001596378">
    <property type="component" value="Unassembled WGS sequence"/>
</dbReference>
<dbReference type="EMBL" id="JBHTAI010000003">
    <property type="protein sequence ID" value="MFC7148247.1"/>
    <property type="molecule type" value="Genomic_DNA"/>
</dbReference>
<dbReference type="RefSeq" id="WP_378048716.1">
    <property type="nucleotide sequence ID" value="NZ_JBHMDN010000018.1"/>
</dbReference>
<proteinExistence type="predicted"/>
<name>A0ABW2F7S9_9BACL</name>
<gene>
    <name evidence="1" type="ORF">ACFQMJ_06810</name>
</gene>
<sequence length="267" mass="29943">MIVAERDGRYVLTTNDDHARMAGQLAGMLGGTALPEQDRREEFVYAVTEHDRAWIGLDEAPVWNDRASRPYSVSDYPMPIRLPHYLKGLEEVASISEYAGLLCSMHYTAIPPNAVQGAAGGIGPKTFAVIAAAKEREKQMLGRLDLDAEGIRLLEKHLRLLQALDRMSLWISTQQFDETSSGDNDPYRLMFGSTEEGFLHDGFRLRWSARQTVRVEPYPWIGPVTLSWKRKELSVRRTAELGLLHAWQESPYAETSIQVLPEGSGSA</sequence>
<evidence type="ECO:0000313" key="2">
    <source>
        <dbReference type="Proteomes" id="UP001596378"/>
    </source>
</evidence>
<protein>
    <submittedName>
        <fullName evidence="1">DUF3891 family protein</fullName>
    </submittedName>
</protein>